<keyword evidence="1" id="KW-0472">Membrane</keyword>
<protein>
    <recommendedName>
        <fullName evidence="4">DUF4267 domain-containing protein</fullName>
    </recommendedName>
</protein>
<keyword evidence="3" id="KW-1185">Reference proteome</keyword>
<keyword evidence="1" id="KW-1133">Transmembrane helix</keyword>
<proteinExistence type="predicted"/>
<comment type="caution">
    <text evidence="2">The sequence shown here is derived from an EMBL/GenBank/DDBJ whole genome shotgun (WGS) entry which is preliminary data.</text>
</comment>
<evidence type="ECO:0000313" key="3">
    <source>
        <dbReference type="Proteomes" id="UP000195105"/>
    </source>
</evidence>
<dbReference type="RefSeq" id="WP_086604154.1">
    <property type="nucleotide sequence ID" value="NZ_NGFN01000256.1"/>
</dbReference>
<sequence length="132" mass="13841">MTGKRVAGIRSAAVLGLAGIRLFNGAAGLLAPTLLIQRLDRDSEPNPAAVYAFRLFGIRTVLLGLDLLTSRGERLTQNLREGVLIHGSDTVTAAMLGLRGHLAPRTAALTTLISAVNTALAVTALTVDQEKT</sequence>
<dbReference type="AlphaFoldDB" id="A0A243RPY7"/>
<evidence type="ECO:0000313" key="2">
    <source>
        <dbReference type="EMBL" id="OUC96984.1"/>
    </source>
</evidence>
<gene>
    <name evidence="2" type="ORF">CA983_31025</name>
</gene>
<dbReference type="Proteomes" id="UP000195105">
    <property type="component" value="Unassembled WGS sequence"/>
</dbReference>
<dbReference type="EMBL" id="NGFN01000256">
    <property type="protein sequence ID" value="OUC96984.1"/>
    <property type="molecule type" value="Genomic_DNA"/>
</dbReference>
<keyword evidence="1" id="KW-0812">Transmembrane</keyword>
<feature type="transmembrane region" description="Helical" evidence="1">
    <location>
        <begin position="12"/>
        <end position="36"/>
    </location>
</feature>
<evidence type="ECO:0008006" key="4">
    <source>
        <dbReference type="Google" id="ProtNLM"/>
    </source>
</evidence>
<name>A0A243RPY7_9ACTN</name>
<organism evidence="2 3">
    <name type="scientific">Streptomyces swartbergensis</name>
    <dbReference type="NCBI Taxonomy" id="487165"/>
    <lineage>
        <taxon>Bacteria</taxon>
        <taxon>Bacillati</taxon>
        <taxon>Actinomycetota</taxon>
        <taxon>Actinomycetes</taxon>
        <taxon>Kitasatosporales</taxon>
        <taxon>Streptomycetaceae</taxon>
        <taxon>Streptomyces</taxon>
    </lineage>
</organism>
<reference evidence="2 3" key="1">
    <citation type="submission" date="2017-05" db="EMBL/GenBank/DDBJ databases">
        <title>Biotechnological potential of actinobacteria isolated from South African environments.</title>
        <authorList>
            <person name="Le Roes-Hill M."/>
            <person name="Prins A."/>
            <person name="Durrell K.A."/>
        </authorList>
    </citation>
    <scope>NUCLEOTIDE SEQUENCE [LARGE SCALE GENOMIC DNA]</scope>
    <source>
        <strain evidence="2 3">HMC13</strain>
    </source>
</reference>
<evidence type="ECO:0000256" key="1">
    <source>
        <dbReference type="SAM" id="Phobius"/>
    </source>
</evidence>
<accession>A0A243RPY7</accession>